<reference evidence="3 4" key="1">
    <citation type="submission" date="2018-01" db="EMBL/GenBank/DDBJ databases">
        <title>Complete genome sequence of Streptomyces lunaelactis MM109T, a Ferroverdin A producer isolated from cave moonmilk deposits.</title>
        <authorList>
            <person name="Naome A."/>
            <person name="Martinet L."/>
            <person name="Maciejewska M."/>
            <person name="Anderssen S."/>
            <person name="Adam D."/>
            <person name="Tenconi E."/>
            <person name="Deflandre B."/>
            <person name="Arguelles-Arias A."/>
            <person name="Calusinska M."/>
            <person name="Copieters W."/>
            <person name="Karim L."/>
            <person name="Hanikenne M."/>
            <person name="Baurain D."/>
            <person name="van Wezel G."/>
            <person name="Smargiasso N."/>
            <person name="de Pauw E."/>
            <person name="Delfosse P."/>
            <person name="Rigali S."/>
        </authorList>
    </citation>
    <scope>NUCLEOTIDE SEQUENCE [LARGE SCALE GENOMIC DNA]</scope>
    <source>
        <strain evidence="3 4">MM109</strain>
    </source>
</reference>
<dbReference type="Pfam" id="PF00296">
    <property type="entry name" value="Bac_luciferase"/>
    <property type="match status" value="1"/>
</dbReference>
<dbReference type="InterPro" id="IPR050564">
    <property type="entry name" value="F420-G6PD/mer"/>
</dbReference>
<dbReference type="RefSeq" id="WP_108154050.1">
    <property type="nucleotide sequence ID" value="NZ_CP026304.1"/>
</dbReference>
<dbReference type="PANTHER" id="PTHR43244">
    <property type="match status" value="1"/>
</dbReference>
<dbReference type="Gene3D" id="3.20.20.30">
    <property type="entry name" value="Luciferase-like domain"/>
    <property type="match status" value="1"/>
</dbReference>
<dbReference type="EMBL" id="CP026304">
    <property type="protein sequence ID" value="AVZ76760.1"/>
    <property type="molecule type" value="Genomic_DNA"/>
</dbReference>
<dbReference type="CDD" id="cd01097">
    <property type="entry name" value="Tetrahydromethanopterin_reductase"/>
    <property type="match status" value="1"/>
</dbReference>
<proteinExistence type="predicted"/>
<evidence type="ECO:0000313" key="4">
    <source>
        <dbReference type="Proteomes" id="UP000244201"/>
    </source>
</evidence>
<keyword evidence="4" id="KW-1185">Reference proteome</keyword>
<dbReference type="OrthoDB" id="675245at2"/>
<dbReference type="SUPFAM" id="SSF51679">
    <property type="entry name" value="Bacterial luciferase-like"/>
    <property type="match status" value="1"/>
</dbReference>
<accession>A0A2R4TCA4</accession>
<dbReference type="InterPro" id="IPR036661">
    <property type="entry name" value="Luciferase-like_sf"/>
</dbReference>
<feature type="domain" description="Luciferase-like" evidence="2">
    <location>
        <begin position="13"/>
        <end position="223"/>
    </location>
</feature>
<dbReference type="AlphaFoldDB" id="A0A2R4TCA4"/>
<dbReference type="InterPro" id="IPR011251">
    <property type="entry name" value="Luciferase-like_dom"/>
</dbReference>
<organism evidence="3 4">
    <name type="scientific">Streptomyces lunaelactis</name>
    <dbReference type="NCBI Taxonomy" id="1535768"/>
    <lineage>
        <taxon>Bacteria</taxon>
        <taxon>Bacillati</taxon>
        <taxon>Actinomycetota</taxon>
        <taxon>Actinomycetes</taxon>
        <taxon>Kitasatosporales</taxon>
        <taxon>Streptomycetaceae</taxon>
        <taxon>Streptomyces</taxon>
    </lineage>
</organism>
<gene>
    <name evidence="3" type="ORF">SLUN_35780</name>
</gene>
<evidence type="ECO:0000259" key="2">
    <source>
        <dbReference type="Pfam" id="PF00296"/>
    </source>
</evidence>
<evidence type="ECO:0000313" key="3">
    <source>
        <dbReference type="EMBL" id="AVZ76760.1"/>
    </source>
</evidence>
<dbReference type="Proteomes" id="UP000244201">
    <property type="component" value="Chromosome"/>
</dbReference>
<dbReference type="KEGG" id="slk:SLUN_35780"/>
<name>A0A2R4TCA4_9ACTN</name>
<dbReference type="GO" id="GO:0016705">
    <property type="term" value="F:oxidoreductase activity, acting on paired donors, with incorporation or reduction of molecular oxygen"/>
    <property type="evidence" value="ECO:0007669"/>
    <property type="project" value="InterPro"/>
</dbReference>
<dbReference type="PANTHER" id="PTHR43244:SF1">
    <property type="entry name" value="5,10-METHYLENETETRAHYDROMETHANOPTERIN REDUCTASE"/>
    <property type="match status" value="1"/>
</dbReference>
<dbReference type="GeneID" id="55660613"/>
<sequence>MTALGAVFRPQLPPERLRDVVRAAEDAGLEELWLWEDCFFESGIAAAAAALAWTERLRVGVGLLPVPLRNVALTAMEAATLHRLFPDRVGLAVGHGVQDWMGQVGARVESPVTLLREYLAAMRALLRGERVTADGRYVKLAEVALDWPPATAPAVFAGAIGPRSLRLAGEAADGTMLVAGTSPDGVRKARRLIDEGRTAAGRTGHHQVVVYLHTATGPGADARLRAEMEVSDEDDIAELGVAGDAAAVAKAVQRLADAGADTVVLQPTGDEPDPEGFVRFVAREVRQLVP</sequence>
<evidence type="ECO:0000256" key="1">
    <source>
        <dbReference type="ARBA" id="ARBA00023002"/>
    </source>
</evidence>
<keyword evidence="1" id="KW-0560">Oxidoreductase</keyword>
<protein>
    <submittedName>
        <fullName evidence="3">LLM class flavin-dependent oxidoreductase</fullName>
    </submittedName>
</protein>